<evidence type="ECO:0000256" key="2">
    <source>
        <dbReference type="SAM" id="MobiDB-lite"/>
    </source>
</evidence>
<feature type="region of interest" description="Disordered" evidence="2">
    <location>
        <begin position="1217"/>
        <end position="1239"/>
    </location>
</feature>
<feature type="compositionally biased region" description="Basic residues" evidence="2">
    <location>
        <begin position="176"/>
        <end position="194"/>
    </location>
</feature>
<feature type="compositionally biased region" description="Basic residues" evidence="2">
    <location>
        <begin position="1165"/>
        <end position="1176"/>
    </location>
</feature>
<organism evidence="3 4">
    <name type="scientific">Diaphorina citri</name>
    <name type="common">Asian citrus psyllid</name>
    <dbReference type="NCBI Taxonomy" id="121845"/>
    <lineage>
        <taxon>Eukaryota</taxon>
        <taxon>Metazoa</taxon>
        <taxon>Ecdysozoa</taxon>
        <taxon>Arthropoda</taxon>
        <taxon>Hexapoda</taxon>
        <taxon>Insecta</taxon>
        <taxon>Pterygota</taxon>
        <taxon>Neoptera</taxon>
        <taxon>Paraneoptera</taxon>
        <taxon>Hemiptera</taxon>
        <taxon>Sternorrhyncha</taxon>
        <taxon>Psylloidea</taxon>
        <taxon>Psyllidae</taxon>
        <taxon>Diaphorininae</taxon>
        <taxon>Diaphorina</taxon>
    </lineage>
</organism>
<feature type="compositionally biased region" description="Basic and acidic residues" evidence="2">
    <location>
        <begin position="875"/>
        <end position="884"/>
    </location>
</feature>
<feature type="region of interest" description="Disordered" evidence="2">
    <location>
        <begin position="36"/>
        <end position="64"/>
    </location>
</feature>
<feature type="compositionally biased region" description="Basic residues" evidence="2">
    <location>
        <begin position="912"/>
        <end position="928"/>
    </location>
</feature>
<dbReference type="RefSeq" id="XP_026677561.1">
    <property type="nucleotide sequence ID" value="XM_026821760.1"/>
</dbReference>
<protein>
    <submittedName>
        <fullName evidence="4">Trichohyalin-like isoform X1</fullName>
    </submittedName>
    <submittedName>
        <fullName evidence="5">Trichohyalin-like isoform X2</fullName>
    </submittedName>
</protein>
<keyword evidence="3" id="KW-1185">Reference proteome</keyword>
<feature type="region of interest" description="Disordered" evidence="2">
    <location>
        <begin position="1142"/>
        <end position="1197"/>
    </location>
</feature>
<feature type="region of interest" description="Disordered" evidence="2">
    <location>
        <begin position="797"/>
        <end position="1051"/>
    </location>
</feature>
<feature type="compositionally biased region" description="Basic and acidic residues" evidence="2">
    <location>
        <begin position="823"/>
        <end position="864"/>
    </location>
</feature>
<dbReference type="GeneID" id="103506777"/>
<feature type="compositionally biased region" description="Basic and acidic residues" evidence="2">
    <location>
        <begin position="797"/>
        <end position="814"/>
    </location>
</feature>
<evidence type="ECO:0000313" key="5">
    <source>
        <dbReference type="RefSeq" id="XP_026677562.1"/>
    </source>
</evidence>
<feature type="coiled-coil region" evidence="1">
    <location>
        <begin position="455"/>
        <end position="482"/>
    </location>
</feature>
<feature type="compositionally biased region" description="Basic residues" evidence="2">
    <location>
        <begin position="1006"/>
        <end position="1043"/>
    </location>
</feature>
<dbReference type="KEGG" id="dci:103506777"/>
<proteinExistence type="predicted"/>
<feature type="compositionally biased region" description="Low complexity" evidence="2">
    <location>
        <begin position="242"/>
        <end position="261"/>
    </location>
</feature>
<feature type="compositionally biased region" description="Basic and acidic residues" evidence="2">
    <location>
        <begin position="208"/>
        <end position="227"/>
    </location>
</feature>
<feature type="region of interest" description="Disordered" evidence="2">
    <location>
        <begin position="95"/>
        <end position="118"/>
    </location>
</feature>
<evidence type="ECO:0000313" key="3">
    <source>
        <dbReference type="Proteomes" id="UP000079169"/>
    </source>
</evidence>
<feature type="compositionally biased region" description="Basic and acidic residues" evidence="2">
    <location>
        <begin position="1154"/>
        <end position="1164"/>
    </location>
</feature>
<name>A0A3Q0IMM2_DIACI</name>
<feature type="region of interest" description="Disordered" evidence="2">
    <location>
        <begin position="410"/>
        <end position="438"/>
    </location>
</feature>
<feature type="compositionally biased region" description="Basic and acidic residues" evidence="2">
    <location>
        <begin position="1228"/>
        <end position="1238"/>
    </location>
</feature>
<dbReference type="STRING" id="121845.A0A3Q0IMM2"/>
<reference evidence="4 5" key="1">
    <citation type="submission" date="2025-04" db="UniProtKB">
        <authorList>
            <consortium name="RefSeq"/>
        </authorList>
    </citation>
    <scope>IDENTIFICATION</scope>
</reference>
<feature type="compositionally biased region" description="Polar residues" evidence="2">
    <location>
        <begin position="1218"/>
        <end position="1227"/>
    </location>
</feature>
<evidence type="ECO:0000313" key="4">
    <source>
        <dbReference type="RefSeq" id="XP_026677561.1"/>
    </source>
</evidence>
<accession>A0A3Q0IMM2</accession>
<feature type="region of interest" description="Disordered" evidence="2">
    <location>
        <begin position="752"/>
        <end position="773"/>
    </location>
</feature>
<feature type="region of interest" description="Disordered" evidence="2">
    <location>
        <begin position="166"/>
        <end position="264"/>
    </location>
</feature>
<evidence type="ECO:0000256" key="1">
    <source>
        <dbReference type="SAM" id="Coils"/>
    </source>
</evidence>
<feature type="region of interest" description="Disordered" evidence="2">
    <location>
        <begin position="1260"/>
        <end position="1304"/>
    </location>
</feature>
<dbReference type="Proteomes" id="UP000079169">
    <property type="component" value="Unplaced"/>
</dbReference>
<keyword evidence="1" id="KW-0175">Coiled coil</keyword>
<sequence length="1344" mass="160253">MADISDTVPQKIAYLKKKGKLPLTTSEEVEAMIKAEDPELQKRQRYKEKQRLKQQMKDLEKSRKVADLEDSKRVEMFPGEHKNIDKEYIANTEEVERPLVSPEEEVEETTDPQAITYFPGGRFINTEELEEMKKENEYYERMRKIGGKITRLYDPKNTLSSKEWAALEATTAPPPKWRKPAPGRVTVKGRRKRSAPKESENKRHKRNAKIEDNKRPKRQADEEKVSEEITPVGAETEEKHVTTPQGQQVTTPAGGQQVTTPAGGQQVTIATTPAHTTVYFDSVFDKWSSISSKASEFFLDNRKQLRKRKSTDKRYNMVMNIFKRHRMKMYNRSDYTYSTITPRSTKGPSTSPRTRVWPRRRVSTVVYDYLTHTEDWSYILDSRNAKKIREATRDYKDFLDHAVAFARRRAGYPPLPGPTPRPRPDWGPTIMRESEVQSDSINPYEFTDSELVELLVRKEEKLKEEKKKARFTEKEEKKAKATWKKLKLHQFFKRYNITKEEWQRMLNPQLRTMFNATHQRYTNIKREYFVLPHETWNELANLTLNSEDFEKVNEKNSRFIRICRGQRLNYSARKKGSTSRKPNVTQRKIFDWEYEYYYQQVKKELQTSENSSETEKRNERLRTRTNLTEQDEVYLALKGPIPFDPNFWPSSFLRSKEEFRSILMFPNENVKENKTKRELKEIEKKRLRKQEKQENDYYEKNKSLLRRGKFRSTPPDFWGGYTGIRRKIFEYRRKESAERKQAREARRKAKELRALKIEQRNENKRQRDLEKDLNHTTKSVEFFSTNDVEVTKTEYNHTFEESSRSKVISEESSRSKVISQESSRSKVISEESSRSKVISEESSRSKVISEESSRSKVSSEDSSRSKGKVLRKKQKDSGSSEKSSRTKGKVLPKKQRDSVTKKSNKLYDGIKPKNKISRRERAKLRDKKKYGSEYSKIVREKYRPKYDRSYYSRGSRERDYRRYESREKRQPSGRYDQIRGKRREEPKRYVGSRSRESREYEDSRSRERKFRPTTKKKSTKGIRKRRPEKYKKKPDKNKKRRGKRDVATRYTTTKDPIFVESKSEYQGKMSIDQAWLVRRRAYLKEKHARLHREEQERILRKKGKLKEGQTITTKKPESFEDAYDAEQLEQQFLARGLTKRPNISDSMSYFDPDQYEREEREFIKNRNRKQKKRRKKESGESQLESQAKAGLDSSMSVIDVEQYEKEEKKYIEKYGPDSNISHSYFSTNDKDYKYDHNPDYGSLSRMQKLEEQLVIDHKRKEGYFKNSPRPKFSKEDKEETIPTWPTKRKNRGVRPQDRKKCFFNPSTTNQYRQVLYVYHKYKQLKEAFDRKENIDEIPSLDSDY</sequence>
<dbReference type="PaxDb" id="121845-A0A3Q0IMM2"/>
<feature type="compositionally biased region" description="Basic and acidic residues" evidence="2">
    <location>
        <begin position="936"/>
        <end position="1005"/>
    </location>
</feature>
<gene>
    <name evidence="4 5" type="primary">LOC103506777</name>
</gene>
<dbReference type="RefSeq" id="XP_026677562.1">
    <property type="nucleotide sequence ID" value="XM_026821761.1"/>
</dbReference>
<feature type="coiled-coil region" evidence="1">
    <location>
        <begin position="670"/>
        <end position="707"/>
    </location>
</feature>
<feature type="compositionally biased region" description="Basic residues" evidence="2">
    <location>
        <begin position="865"/>
        <end position="874"/>
    </location>
</feature>